<dbReference type="AlphaFoldDB" id="A0A9N9DF44"/>
<protein>
    <submittedName>
        <fullName evidence="1">2282_t:CDS:1</fullName>
    </submittedName>
</protein>
<sequence length="241" mass="27296">MTIRKNRRAPINKIKKTHQSGAIKRKRKICAFELFSKDVHGHMNKSNKHKVNKNKSIPKAAKLWEKIPIEQKNQYEIRAHNSLDHEFQITVFDSHPTNHHNRVATDAPIEVAQTETLFIPSESSSIEPPTELVSAPVLPLFNTFSPYTIDFTPPSTDLTLFTTDSAPVIIGPTPSIIDPVPFITTDHAPSTTDFALFDTNPTPDYYQPSIGFFPDRYTVITDSAANFSDTFIPMNFDCYEY</sequence>
<comment type="caution">
    <text evidence="1">The sequence shown here is derived from an EMBL/GenBank/DDBJ whole genome shotgun (WGS) entry which is preliminary data.</text>
</comment>
<dbReference type="EMBL" id="CAJVPV010008903">
    <property type="protein sequence ID" value="CAG8636028.1"/>
    <property type="molecule type" value="Genomic_DNA"/>
</dbReference>
<dbReference type="InterPro" id="IPR036910">
    <property type="entry name" value="HMG_box_dom_sf"/>
</dbReference>
<keyword evidence="2" id="KW-1185">Reference proteome</keyword>
<accession>A0A9N9DF44</accession>
<dbReference type="Proteomes" id="UP000789342">
    <property type="component" value="Unassembled WGS sequence"/>
</dbReference>
<dbReference type="SUPFAM" id="SSF47095">
    <property type="entry name" value="HMG-box"/>
    <property type="match status" value="1"/>
</dbReference>
<name>A0A9N9DF44_9GLOM</name>
<evidence type="ECO:0000313" key="2">
    <source>
        <dbReference type="Proteomes" id="UP000789342"/>
    </source>
</evidence>
<proteinExistence type="predicted"/>
<reference evidence="1" key="1">
    <citation type="submission" date="2021-06" db="EMBL/GenBank/DDBJ databases">
        <authorList>
            <person name="Kallberg Y."/>
            <person name="Tangrot J."/>
            <person name="Rosling A."/>
        </authorList>
    </citation>
    <scope>NUCLEOTIDE SEQUENCE</scope>
    <source>
        <strain evidence="1">CL551</strain>
    </source>
</reference>
<evidence type="ECO:0000313" key="1">
    <source>
        <dbReference type="EMBL" id="CAG8636028.1"/>
    </source>
</evidence>
<organism evidence="1 2">
    <name type="scientific">Acaulospora morrowiae</name>
    <dbReference type="NCBI Taxonomy" id="94023"/>
    <lineage>
        <taxon>Eukaryota</taxon>
        <taxon>Fungi</taxon>
        <taxon>Fungi incertae sedis</taxon>
        <taxon>Mucoromycota</taxon>
        <taxon>Glomeromycotina</taxon>
        <taxon>Glomeromycetes</taxon>
        <taxon>Diversisporales</taxon>
        <taxon>Acaulosporaceae</taxon>
        <taxon>Acaulospora</taxon>
    </lineage>
</organism>
<gene>
    <name evidence="1" type="ORF">AMORRO_LOCUS9307</name>
</gene>